<comment type="subcellular location">
    <subcellularLocation>
        <location evidence="1">Cytoplasm</location>
    </subcellularLocation>
</comment>
<dbReference type="PANTHER" id="PTHR47544:SF3">
    <property type="entry name" value="RHO GUANINE NUCLEOTIDE EXCHANGE FACTOR 4 ISOFORM X1"/>
    <property type="match status" value="1"/>
</dbReference>
<dbReference type="GO" id="GO:0005737">
    <property type="term" value="C:cytoplasm"/>
    <property type="evidence" value="ECO:0007669"/>
    <property type="project" value="UniProtKB-SubCell"/>
</dbReference>
<reference evidence="5" key="1">
    <citation type="submission" date="2023-07" db="EMBL/GenBank/DDBJ databases">
        <title>Chromosome-level Genome Assembly of Striped Snakehead (Channa striata).</title>
        <authorList>
            <person name="Liu H."/>
        </authorList>
    </citation>
    <scope>NUCLEOTIDE SEQUENCE</scope>
    <source>
        <strain evidence="5">Gz</strain>
        <tissue evidence="5">Muscle</tissue>
    </source>
</reference>
<dbReference type="PANTHER" id="PTHR47544">
    <property type="entry name" value="RHO GUANINE NUCLEOTIDE EXCHANGE FACTOR 4"/>
    <property type="match status" value="1"/>
</dbReference>
<evidence type="ECO:0000313" key="6">
    <source>
        <dbReference type="Proteomes" id="UP001187415"/>
    </source>
</evidence>
<dbReference type="GO" id="GO:0005085">
    <property type="term" value="F:guanyl-nucleotide exchange factor activity"/>
    <property type="evidence" value="ECO:0007669"/>
    <property type="project" value="UniProtKB-KW"/>
</dbReference>
<feature type="region of interest" description="Disordered" evidence="4">
    <location>
        <begin position="922"/>
        <end position="957"/>
    </location>
</feature>
<feature type="compositionally biased region" description="Low complexity" evidence="4">
    <location>
        <begin position="939"/>
        <end position="951"/>
    </location>
</feature>
<dbReference type="EMBL" id="JAUPFM010000002">
    <property type="protein sequence ID" value="KAK2859291.1"/>
    <property type="molecule type" value="Genomic_DNA"/>
</dbReference>
<evidence type="ECO:0000313" key="5">
    <source>
        <dbReference type="EMBL" id="KAK2859291.1"/>
    </source>
</evidence>
<keyword evidence="2" id="KW-0963">Cytoplasm</keyword>
<feature type="compositionally biased region" description="Polar residues" evidence="4">
    <location>
        <begin position="861"/>
        <end position="873"/>
    </location>
</feature>
<feature type="compositionally biased region" description="Basic and acidic residues" evidence="4">
    <location>
        <begin position="18"/>
        <end position="28"/>
    </location>
</feature>
<keyword evidence="3" id="KW-0344">Guanine-nucleotide releasing factor</keyword>
<comment type="caution">
    <text evidence="5">The sequence shown here is derived from an EMBL/GenBank/DDBJ whole genome shotgun (WGS) entry which is preliminary data.</text>
</comment>
<feature type="compositionally biased region" description="Polar residues" evidence="4">
    <location>
        <begin position="592"/>
        <end position="601"/>
    </location>
</feature>
<accession>A0AA88T559</accession>
<gene>
    <name evidence="5" type="ORF">Q5P01_003911</name>
</gene>
<feature type="region of interest" description="Disordered" evidence="4">
    <location>
        <begin position="745"/>
        <end position="770"/>
    </location>
</feature>
<feature type="region of interest" description="Disordered" evidence="4">
    <location>
        <begin position="825"/>
        <end position="898"/>
    </location>
</feature>
<evidence type="ECO:0000256" key="4">
    <source>
        <dbReference type="SAM" id="MobiDB-lite"/>
    </source>
</evidence>
<feature type="region of interest" description="Disordered" evidence="4">
    <location>
        <begin position="499"/>
        <end position="529"/>
    </location>
</feature>
<protein>
    <submittedName>
        <fullName evidence="5">Uncharacterized protein</fullName>
    </submittedName>
</protein>
<feature type="compositionally biased region" description="Low complexity" evidence="4">
    <location>
        <begin position="693"/>
        <end position="713"/>
    </location>
</feature>
<evidence type="ECO:0000256" key="3">
    <source>
        <dbReference type="ARBA" id="ARBA00022658"/>
    </source>
</evidence>
<keyword evidence="6" id="KW-1185">Reference proteome</keyword>
<feature type="compositionally biased region" description="Basic and acidic residues" evidence="4">
    <location>
        <begin position="621"/>
        <end position="635"/>
    </location>
</feature>
<evidence type="ECO:0000256" key="1">
    <source>
        <dbReference type="ARBA" id="ARBA00004496"/>
    </source>
</evidence>
<feature type="region of interest" description="Disordered" evidence="4">
    <location>
        <begin position="588"/>
        <end position="636"/>
    </location>
</feature>
<sequence length="1196" mass="131914">MDSAGRDADAEGDGSSGRGERSSGDRCEQPACVTCQPESYRAAKLSVAAYLLCWALLRWYQKLRWRSATLLPQEALEDSPHVTDRLGLNEGDFFVSPPALRKRSKRGVNIADTSFDSCSWHSDSLSDLNSDGEDCLDALLGQGSACDGLRATSSNVCTVQRKARRRESVTAKGKDVTETYARHSSCSRKTIPQHHLDPKLPLKQTTSDLGSVEIQPCLSTEKLNLNSNKEQSGLQAVNTETQVNASTEPYSLHVQSQQNTDTFDTKVEQCGCVGTTTKGTKPPGTVNEIHSSITFSTETTASVPLDTSATELTVAQKVSNPASFVSLTDSDRAEFTGRQLDQHFPSKGDNVVKLKAETFLEDNRVEENEEFNCSRSGRSESLKTLGVGLDCDFEEEHERDYCLSSRKRESLSESLREYTLAEEYRNFTLVSLPTLQQEVKTVRYSHADVSLNRLAVRNLEPIQEAEGSLESCSTTDSLIIERNKDYEIMRPAEEVSDIVNLSGDSSSPKRPHQQTEQNEKPLATAEVEPDLSTVTPILGSGIEKQCGSLTVAYDAVSYTSASSNCNELEDPHFDISDRNSNLDKEMKRNKTKGNQTGNKGSKFSVFAKMPSFRRSKGSKGSKSEDVLPESPDRGSDWFLFEQGQQKDNSDDEVFVKSDIHKQIVQQTVHNEIEEDCDFFHPSPHTCHARHLGSEGSSEVGSRGSSSDSSLVRSAHSPNSQTYKRSKSNDSLKIPWKKSLSSLFESRSVDKENEDQATLGSEVDSGKVKQSWRKLKKTKEAELLKRTLSVPVGENTNMASEQDCGDFLFSPVMDRLSNAGSPYSIRGLHHTDPMPKRGVPQESSCLHQCKSEGQRRKATLAHQHSPSWTRSQPMASDGLTESPLRPMSPKPNSPRPASQRKIFRYPHSSRTSSVCSIHLGQSVSTEGLTDPPKRPKTLKPSSSPLGVSLSPLDAAEGRKDSQSHISLYAIGFINELEGTQNGGRPASQSTTQKLLKGELKTSVVFGGLRTGCLVDVGCDGSAQQQRRRCLDDLWIEEQKKYKCKLARAIRGSLGQLNILISEELDKTDVGVTLGSVRVFRGMPLKAHCFSQSTPIGLDCLGWRRSSTLWLWSLHPLYVSDSPVSKDMPAYALTVRACQAADYTLPHTKKINIHYLPLIQSLKKRSVFERVETVWGGGLKEGRGVAILSLHLNGILHH</sequence>
<feature type="region of interest" description="Disordered" evidence="4">
    <location>
        <begin position="1"/>
        <end position="28"/>
    </location>
</feature>
<dbReference type="AlphaFoldDB" id="A0AA88T559"/>
<evidence type="ECO:0000256" key="2">
    <source>
        <dbReference type="ARBA" id="ARBA00022490"/>
    </source>
</evidence>
<name>A0AA88T559_CHASR</name>
<proteinExistence type="predicted"/>
<feature type="region of interest" description="Disordered" evidence="4">
    <location>
        <begin position="687"/>
        <end position="728"/>
    </location>
</feature>
<organism evidence="5 6">
    <name type="scientific">Channa striata</name>
    <name type="common">Snakehead murrel</name>
    <name type="synonym">Ophicephalus striatus</name>
    <dbReference type="NCBI Taxonomy" id="64152"/>
    <lineage>
        <taxon>Eukaryota</taxon>
        <taxon>Metazoa</taxon>
        <taxon>Chordata</taxon>
        <taxon>Craniata</taxon>
        <taxon>Vertebrata</taxon>
        <taxon>Euteleostomi</taxon>
        <taxon>Actinopterygii</taxon>
        <taxon>Neopterygii</taxon>
        <taxon>Teleostei</taxon>
        <taxon>Neoteleostei</taxon>
        <taxon>Acanthomorphata</taxon>
        <taxon>Anabantaria</taxon>
        <taxon>Anabantiformes</taxon>
        <taxon>Channoidei</taxon>
        <taxon>Channidae</taxon>
        <taxon>Channa</taxon>
    </lineage>
</organism>
<dbReference type="Proteomes" id="UP001187415">
    <property type="component" value="Unassembled WGS sequence"/>
</dbReference>